<keyword evidence="2" id="KW-1185">Reference proteome</keyword>
<protein>
    <submittedName>
        <fullName evidence="1">Uncharacterized protein</fullName>
    </submittedName>
</protein>
<gene>
    <name evidence="1" type="ORF">CXB51_026100</name>
</gene>
<name>A0A8J5YDP1_9ROSI</name>
<dbReference type="OrthoDB" id="983884at2759"/>
<comment type="caution">
    <text evidence="1">The sequence shown here is derived from an EMBL/GenBank/DDBJ whole genome shotgun (WGS) entry which is preliminary data.</text>
</comment>
<reference evidence="1 2" key="1">
    <citation type="journal article" date="2021" name="bioRxiv">
        <title>The Gossypium anomalum genome as a resource for cotton improvement and evolutionary analysis of hybrid incompatibility.</title>
        <authorList>
            <person name="Grover C.E."/>
            <person name="Yuan D."/>
            <person name="Arick M.A."/>
            <person name="Miller E.R."/>
            <person name="Hu G."/>
            <person name="Peterson D.G."/>
            <person name="Wendel J.F."/>
            <person name="Udall J.A."/>
        </authorList>
    </citation>
    <scope>NUCLEOTIDE SEQUENCE [LARGE SCALE GENOMIC DNA]</scope>
    <source>
        <strain evidence="1">JFW-Udall</strain>
        <tissue evidence="1">Leaf</tissue>
    </source>
</reference>
<dbReference type="Proteomes" id="UP000701853">
    <property type="component" value="Chromosome 10"/>
</dbReference>
<evidence type="ECO:0000313" key="2">
    <source>
        <dbReference type="Proteomes" id="UP000701853"/>
    </source>
</evidence>
<accession>A0A8J5YDP1</accession>
<evidence type="ECO:0000313" key="1">
    <source>
        <dbReference type="EMBL" id="KAG8481288.1"/>
    </source>
</evidence>
<organism evidence="1 2">
    <name type="scientific">Gossypium anomalum</name>
    <dbReference type="NCBI Taxonomy" id="47600"/>
    <lineage>
        <taxon>Eukaryota</taxon>
        <taxon>Viridiplantae</taxon>
        <taxon>Streptophyta</taxon>
        <taxon>Embryophyta</taxon>
        <taxon>Tracheophyta</taxon>
        <taxon>Spermatophyta</taxon>
        <taxon>Magnoliopsida</taxon>
        <taxon>eudicotyledons</taxon>
        <taxon>Gunneridae</taxon>
        <taxon>Pentapetalae</taxon>
        <taxon>rosids</taxon>
        <taxon>malvids</taxon>
        <taxon>Malvales</taxon>
        <taxon>Malvaceae</taxon>
        <taxon>Malvoideae</taxon>
        <taxon>Gossypium</taxon>
    </lineage>
</organism>
<dbReference type="EMBL" id="JAHUZN010000010">
    <property type="protein sequence ID" value="KAG8481288.1"/>
    <property type="molecule type" value="Genomic_DNA"/>
</dbReference>
<sequence>MDSGRWRRWAVSYGMLPLLALHAVNKYYRLPWKPSVTAGLLAANTLIYLRPSFLDSLLPFVDEVWFKPHLILKLEEFCKKKAAEKAKKAASTSQTNVSDVSLNDKHQLKYLVVSLNEKLCSIYLSKLIVANCC</sequence>
<dbReference type="AlphaFoldDB" id="A0A8J5YDP1"/>
<proteinExistence type="predicted"/>